<protein>
    <recommendedName>
        <fullName evidence="4">BTB domain-containing protein</fullName>
    </recommendedName>
</protein>
<dbReference type="EMBL" id="MU005995">
    <property type="protein sequence ID" value="KAF2859303.1"/>
    <property type="molecule type" value="Genomic_DNA"/>
</dbReference>
<proteinExistence type="predicted"/>
<evidence type="ECO:0008006" key="4">
    <source>
        <dbReference type="Google" id="ProtNLM"/>
    </source>
</evidence>
<evidence type="ECO:0000313" key="3">
    <source>
        <dbReference type="Proteomes" id="UP000799421"/>
    </source>
</evidence>
<gene>
    <name evidence="2" type="ORF">K470DRAFT_277885</name>
</gene>
<feature type="region of interest" description="Disordered" evidence="1">
    <location>
        <begin position="362"/>
        <end position="388"/>
    </location>
</feature>
<dbReference type="Proteomes" id="UP000799421">
    <property type="component" value="Unassembled WGS sequence"/>
</dbReference>
<reference evidence="2" key="1">
    <citation type="journal article" date="2020" name="Stud. Mycol.">
        <title>101 Dothideomycetes genomes: a test case for predicting lifestyles and emergence of pathogens.</title>
        <authorList>
            <person name="Haridas S."/>
            <person name="Albert R."/>
            <person name="Binder M."/>
            <person name="Bloem J."/>
            <person name="Labutti K."/>
            <person name="Salamov A."/>
            <person name="Andreopoulos B."/>
            <person name="Baker S."/>
            <person name="Barry K."/>
            <person name="Bills G."/>
            <person name="Bluhm B."/>
            <person name="Cannon C."/>
            <person name="Castanera R."/>
            <person name="Culley D."/>
            <person name="Daum C."/>
            <person name="Ezra D."/>
            <person name="Gonzalez J."/>
            <person name="Henrissat B."/>
            <person name="Kuo A."/>
            <person name="Liang C."/>
            <person name="Lipzen A."/>
            <person name="Lutzoni F."/>
            <person name="Magnuson J."/>
            <person name="Mondo S."/>
            <person name="Nolan M."/>
            <person name="Ohm R."/>
            <person name="Pangilinan J."/>
            <person name="Park H.-J."/>
            <person name="Ramirez L."/>
            <person name="Alfaro M."/>
            <person name="Sun H."/>
            <person name="Tritt A."/>
            <person name="Yoshinaga Y."/>
            <person name="Zwiers L.-H."/>
            <person name="Turgeon B."/>
            <person name="Goodwin S."/>
            <person name="Spatafora J."/>
            <person name="Crous P."/>
            <person name="Grigoriev I."/>
        </authorList>
    </citation>
    <scope>NUCLEOTIDE SEQUENCE</scope>
    <source>
        <strain evidence="2">CBS 480.64</strain>
    </source>
</reference>
<evidence type="ECO:0000256" key="1">
    <source>
        <dbReference type="SAM" id="MobiDB-lite"/>
    </source>
</evidence>
<sequence length="658" mass="72424">MDGPLGLTLGASNQEDSEDAAVIRTADTGDMFLLVDSCYSMRGRVRFQVSSHVLSTASHIFKQLIDNIDETKTLYVRKFDGRIVNYMCNVLHDTLDAGLEKLRPKDLFSLAQLCEQYECTQPIADAVRLYWDSYFSSPTIHEDISYLVGAALFLDDPQKFLQATHHYILLLVVCGAKVVYPTFETPRVDSVLTRARNRLPAILEFVRAEISTGIGPCVYSLSPVTSHRRDTPVGVNIGYYDPNTRQMAAPPGVTQPMCYTQATVANRYLAELRRGSIWPDTCWPFTLAILLTKIQNFKIPHVDTNLFCRTCFNVADRFAWTFNNMRMRLQQRSFGLCIDCINWANYSPNQCRIHHPKPFQAKPNTRQHPAQPMAVGQAPAQHPGQRMGQNTVQNAQFPGQRPAPTMGQNIGQHPGPQHIGQHPGHSMRQQPAQNAGQIVGQHPLQNAGQHSGQLPVQHMGQYSGQNVGQNAGQHMGQNPGPHQPQYVVIGQNAGQQHVGPNMVQQPGQNIGQNIGQHPGQHVSMGQHPGQQHPGQHPGQQTMGPSMGHHPGQGPGQNMGHNAGHQVGQQVGIGQHPAQNMGQNIGQHHGHHPWQQPAHNAGQVIGQHHGQQTMGLNMGQHPGQHAGQQHVQQAMGLNMGQHPAQNIGQNMGQNPGQDP</sequence>
<name>A0A6A7BVY3_9PEZI</name>
<feature type="region of interest" description="Disordered" evidence="1">
    <location>
        <begin position="512"/>
        <end position="562"/>
    </location>
</feature>
<dbReference type="OrthoDB" id="3650604at2759"/>
<accession>A0A6A7BVY3</accession>
<dbReference type="AlphaFoldDB" id="A0A6A7BVY3"/>
<feature type="compositionally biased region" description="Low complexity" evidence="1">
    <location>
        <begin position="512"/>
        <end position="540"/>
    </location>
</feature>
<keyword evidence="3" id="KW-1185">Reference proteome</keyword>
<evidence type="ECO:0000313" key="2">
    <source>
        <dbReference type="EMBL" id="KAF2859303.1"/>
    </source>
</evidence>
<organism evidence="2 3">
    <name type="scientific">Piedraia hortae CBS 480.64</name>
    <dbReference type="NCBI Taxonomy" id="1314780"/>
    <lineage>
        <taxon>Eukaryota</taxon>
        <taxon>Fungi</taxon>
        <taxon>Dikarya</taxon>
        <taxon>Ascomycota</taxon>
        <taxon>Pezizomycotina</taxon>
        <taxon>Dothideomycetes</taxon>
        <taxon>Dothideomycetidae</taxon>
        <taxon>Capnodiales</taxon>
        <taxon>Piedraiaceae</taxon>
        <taxon>Piedraia</taxon>
    </lineage>
</organism>